<name>A0A9D5JSF0_9BACT</name>
<gene>
    <name evidence="2" type="ORF">GF339_02255</name>
</gene>
<evidence type="ECO:0000313" key="2">
    <source>
        <dbReference type="EMBL" id="MBD3323375.1"/>
    </source>
</evidence>
<dbReference type="PANTHER" id="PTHR43346">
    <property type="entry name" value="LIGAND BINDING DOMAIN PROTEIN, PUTATIVE (AFU_ORTHOLOGUE AFUA_6G14370)-RELATED"/>
    <property type="match status" value="1"/>
</dbReference>
<evidence type="ECO:0000313" key="3">
    <source>
        <dbReference type="Proteomes" id="UP000649604"/>
    </source>
</evidence>
<dbReference type="PANTHER" id="PTHR43346:SF1">
    <property type="entry name" value="QUERCETIN 2,3-DIOXYGENASE-RELATED"/>
    <property type="match status" value="1"/>
</dbReference>
<dbReference type="InterPro" id="IPR011051">
    <property type="entry name" value="RmlC_Cupin_sf"/>
</dbReference>
<organism evidence="2 3">
    <name type="scientific">candidate division KSB3 bacterium</name>
    <dbReference type="NCBI Taxonomy" id="2044937"/>
    <lineage>
        <taxon>Bacteria</taxon>
        <taxon>candidate division KSB3</taxon>
    </lineage>
</organism>
<reference evidence="2" key="1">
    <citation type="submission" date="2019-11" db="EMBL/GenBank/DDBJ databases">
        <title>Microbial mats filling the niche in hypersaline microbial mats.</title>
        <authorList>
            <person name="Wong H.L."/>
            <person name="Macleod F.I."/>
            <person name="White R.A. III"/>
            <person name="Burns B.P."/>
        </authorList>
    </citation>
    <scope>NUCLEOTIDE SEQUENCE</scope>
    <source>
        <strain evidence="2">Rbin_158</strain>
    </source>
</reference>
<dbReference type="InterPro" id="IPR014710">
    <property type="entry name" value="RmlC-like_jellyroll"/>
</dbReference>
<dbReference type="Gene3D" id="2.60.120.10">
    <property type="entry name" value="Jelly Rolls"/>
    <property type="match status" value="1"/>
</dbReference>
<sequence>MKIVKMTEGQSFDMGPGNTKCVIGPQTGAKHLTFNYSIFAPGQAFTQHVHEQSEDLILVLEGDGIIKLDDQEFPIEKGDVIHVAVGEYHGTVAGPNGMVACSCQAPIDTALYKGGAASPPAEE</sequence>
<proteinExistence type="predicted"/>
<accession>A0A9D5JSF0</accession>
<protein>
    <submittedName>
        <fullName evidence="2">Cupin domain-containing protein</fullName>
    </submittedName>
</protein>
<feature type="domain" description="Cupin type-2" evidence="1">
    <location>
        <begin position="38"/>
        <end position="91"/>
    </location>
</feature>
<evidence type="ECO:0000259" key="1">
    <source>
        <dbReference type="Pfam" id="PF07883"/>
    </source>
</evidence>
<dbReference type="AlphaFoldDB" id="A0A9D5JSF0"/>
<dbReference type="SUPFAM" id="SSF51182">
    <property type="entry name" value="RmlC-like cupins"/>
    <property type="match status" value="1"/>
</dbReference>
<comment type="caution">
    <text evidence="2">The sequence shown here is derived from an EMBL/GenBank/DDBJ whole genome shotgun (WGS) entry which is preliminary data.</text>
</comment>
<dbReference type="InterPro" id="IPR013096">
    <property type="entry name" value="Cupin_2"/>
</dbReference>
<dbReference type="Proteomes" id="UP000649604">
    <property type="component" value="Unassembled WGS sequence"/>
</dbReference>
<dbReference type="EMBL" id="WJJP01000063">
    <property type="protein sequence ID" value="MBD3323375.1"/>
    <property type="molecule type" value="Genomic_DNA"/>
</dbReference>
<dbReference type="Pfam" id="PF07883">
    <property type="entry name" value="Cupin_2"/>
    <property type="match status" value="1"/>
</dbReference>
<dbReference type="InterPro" id="IPR052538">
    <property type="entry name" value="Flavonoid_dioxygenase-like"/>
</dbReference>